<gene>
    <name evidence="1" type="ORF">Indivirus_2_99</name>
</gene>
<evidence type="ECO:0000313" key="1">
    <source>
        <dbReference type="EMBL" id="ARF09720.1"/>
    </source>
</evidence>
<organism evidence="1">
    <name type="scientific">Indivirus ILV1</name>
    <dbReference type="NCBI Taxonomy" id="1977633"/>
    <lineage>
        <taxon>Viruses</taxon>
        <taxon>Varidnaviria</taxon>
        <taxon>Bamfordvirae</taxon>
        <taxon>Nucleocytoviricota</taxon>
        <taxon>Megaviricetes</taxon>
        <taxon>Imitervirales</taxon>
        <taxon>Mimiviridae</taxon>
        <taxon>Klosneuvirinae</taxon>
        <taxon>Indivirus</taxon>
    </lineage>
</organism>
<dbReference type="EMBL" id="KY684086">
    <property type="protein sequence ID" value="ARF09720.1"/>
    <property type="molecule type" value="Genomic_DNA"/>
</dbReference>
<accession>A0A1V0SDC1</accession>
<name>A0A1V0SDC1_9VIRU</name>
<sequence>MRNFYIVRDERDLLSGKIIPQKVLNHIPVGALGPIIRPIPIRKSSELVIPVGGPQLNVLSPVFSPLANPVSISRTIAPLSPGCGSSVVPVSGCSGNPVLPFSGPPIIKLSPMINAGVNGIVKIISQNSVYTINVPPRLMRSVVNDIYLNSQVDLDPLETKITFRIITPTIDSSVQTTPSRMLKIVQMINNKYTGLTYFDVDGRSQSLEILLNLLANYYRRKKLIL</sequence>
<protein>
    <submittedName>
        <fullName evidence="1">Uncharacterized protein</fullName>
    </submittedName>
</protein>
<proteinExistence type="predicted"/>
<reference evidence="1" key="1">
    <citation type="journal article" date="2017" name="Science">
        <title>Giant viruses with an expanded complement of translation system components.</title>
        <authorList>
            <person name="Schulz F."/>
            <person name="Yutin N."/>
            <person name="Ivanova N.N."/>
            <person name="Ortega D.R."/>
            <person name="Lee T.K."/>
            <person name="Vierheilig J."/>
            <person name="Daims H."/>
            <person name="Horn M."/>
            <person name="Wagner M."/>
            <person name="Jensen G.J."/>
            <person name="Kyrpides N.C."/>
            <person name="Koonin E.V."/>
            <person name="Woyke T."/>
        </authorList>
    </citation>
    <scope>NUCLEOTIDE SEQUENCE</scope>
    <source>
        <strain evidence="1">ILV1</strain>
    </source>
</reference>